<evidence type="ECO:0000313" key="5">
    <source>
        <dbReference type="EMBL" id="KKQ92002.1"/>
    </source>
</evidence>
<reference evidence="5 6" key="1">
    <citation type="journal article" date="2015" name="Nature">
        <title>rRNA introns, odd ribosomes, and small enigmatic genomes across a large radiation of phyla.</title>
        <authorList>
            <person name="Brown C.T."/>
            <person name="Hug L.A."/>
            <person name="Thomas B.C."/>
            <person name="Sharon I."/>
            <person name="Castelle C.J."/>
            <person name="Singh A."/>
            <person name="Wilkins M.J."/>
            <person name="Williams K.H."/>
            <person name="Banfield J.F."/>
        </authorList>
    </citation>
    <scope>NUCLEOTIDE SEQUENCE [LARGE SCALE GENOMIC DNA]</scope>
</reference>
<dbReference type="Gene3D" id="2.40.50.90">
    <property type="match status" value="1"/>
</dbReference>
<dbReference type="SMART" id="SM00318">
    <property type="entry name" value="SNc"/>
    <property type="match status" value="1"/>
</dbReference>
<feature type="domain" description="TNase-like" evidence="4">
    <location>
        <begin position="69"/>
        <end position="190"/>
    </location>
</feature>
<evidence type="ECO:0000313" key="6">
    <source>
        <dbReference type="Proteomes" id="UP000034774"/>
    </source>
</evidence>
<dbReference type="SUPFAM" id="SSF50199">
    <property type="entry name" value="Staphylococcal nuclease"/>
    <property type="match status" value="1"/>
</dbReference>
<comment type="caution">
    <text evidence="5">The sequence shown here is derived from an EMBL/GenBank/DDBJ whole genome shotgun (WGS) entry which is preliminary data.</text>
</comment>
<accession>A0A0G0LLT4</accession>
<keyword evidence="1" id="KW-0540">Nuclease</keyword>
<proteinExistence type="predicted"/>
<name>A0A0G0LLT4_9BACT</name>
<evidence type="ECO:0000256" key="2">
    <source>
        <dbReference type="ARBA" id="ARBA00022759"/>
    </source>
</evidence>
<dbReference type="PANTHER" id="PTHR12302:SF3">
    <property type="entry name" value="SERINE_THREONINE-PROTEIN KINASE 31"/>
    <property type="match status" value="1"/>
</dbReference>
<dbReference type="InterPro" id="IPR016071">
    <property type="entry name" value="Staphylococal_nuclease_OB-fold"/>
</dbReference>
<evidence type="ECO:0000256" key="1">
    <source>
        <dbReference type="ARBA" id="ARBA00022722"/>
    </source>
</evidence>
<keyword evidence="2" id="KW-0255">Endonuclease</keyword>
<dbReference type="Proteomes" id="UP000034774">
    <property type="component" value="Unassembled WGS sequence"/>
</dbReference>
<evidence type="ECO:0000259" key="4">
    <source>
        <dbReference type="PROSITE" id="PS50830"/>
    </source>
</evidence>
<dbReference type="STRING" id="1618572.UT17_C0003G0025"/>
<organism evidence="5 6">
    <name type="scientific">Candidatus Woesebacteria bacterium GW2011_GWB1_39_10</name>
    <dbReference type="NCBI Taxonomy" id="1618572"/>
    <lineage>
        <taxon>Bacteria</taxon>
        <taxon>Candidatus Woeseibacteriota</taxon>
    </lineage>
</organism>
<dbReference type="GO" id="GO:0016787">
    <property type="term" value="F:hydrolase activity"/>
    <property type="evidence" value="ECO:0007669"/>
    <property type="project" value="UniProtKB-KW"/>
</dbReference>
<dbReference type="EMBL" id="LBVU01000003">
    <property type="protein sequence ID" value="KKQ92002.1"/>
    <property type="molecule type" value="Genomic_DNA"/>
</dbReference>
<dbReference type="PANTHER" id="PTHR12302">
    <property type="entry name" value="EBNA2 BINDING PROTEIN P100"/>
    <property type="match status" value="1"/>
</dbReference>
<keyword evidence="3" id="KW-0378">Hydrolase</keyword>
<dbReference type="InterPro" id="IPR035437">
    <property type="entry name" value="SNase_OB-fold_sf"/>
</dbReference>
<dbReference type="AlphaFoldDB" id="A0A0G0LLT4"/>
<gene>
    <name evidence="5" type="ORF">UT17_C0003G0025</name>
</gene>
<dbReference type="GO" id="GO:0004519">
    <property type="term" value="F:endonuclease activity"/>
    <property type="evidence" value="ECO:0007669"/>
    <property type="project" value="UniProtKB-KW"/>
</dbReference>
<protein>
    <submittedName>
        <fullName evidence="5">Micrococcal nuclease</fullName>
    </submittedName>
</protein>
<sequence>MSRKKLFFLLGIALTLVGYIFSYFQNKQISQISPIFQVSPNPSKILSEVEGQTSPISLITPIPSVFTIAKVTRVYDGDTIQIEGGQKVRYAGIDTPEVYPTVLCYSEEAKAENEKLVLGQTVELEKDISETDKYGRLLRYVHLGGVLVNDEMLREGFASVSTYPPDVKYQKMFLESEKYARENDLGLWKNCNK</sequence>
<dbReference type="PROSITE" id="PS50830">
    <property type="entry name" value="TNASE_3"/>
    <property type="match status" value="1"/>
</dbReference>
<evidence type="ECO:0000256" key="3">
    <source>
        <dbReference type="ARBA" id="ARBA00022801"/>
    </source>
</evidence>
<dbReference type="Pfam" id="PF00565">
    <property type="entry name" value="SNase"/>
    <property type="match status" value="1"/>
</dbReference>